<dbReference type="EMBL" id="CM004388">
    <property type="protein sequence ID" value="OAY57984.1"/>
    <property type="molecule type" value="Genomic_DNA"/>
</dbReference>
<accession>A0A2C9WE53</accession>
<sequence length="43" mass="4903">MESLKDYVQLKVPPKYPTLAYIALLQLGNCAQANQNSQPYNYI</sequence>
<organism evidence="1">
    <name type="scientific">Manihot esculenta</name>
    <name type="common">Cassava</name>
    <name type="synonym">Jatropha manihot</name>
    <dbReference type="NCBI Taxonomy" id="3983"/>
    <lineage>
        <taxon>Eukaryota</taxon>
        <taxon>Viridiplantae</taxon>
        <taxon>Streptophyta</taxon>
        <taxon>Embryophyta</taxon>
        <taxon>Tracheophyta</taxon>
        <taxon>Spermatophyta</taxon>
        <taxon>Magnoliopsida</taxon>
        <taxon>eudicotyledons</taxon>
        <taxon>Gunneridae</taxon>
        <taxon>Pentapetalae</taxon>
        <taxon>rosids</taxon>
        <taxon>fabids</taxon>
        <taxon>Malpighiales</taxon>
        <taxon>Euphorbiaceae</taxon>
        <taxon>Crotonoideae</taxon>
        <taxon>Manihoteae</taxon>
        <taxon>Manihot</taxon>
    </lineage>
</organism>
<protein>
    <submittedName>
        <fullName evidence="1">Uncharacterized protein</fullName>
    </submittedName>
</protein>
<proteinExistence type="predicted"/>
<evidence type="ECO:0000313" key="1">
    <source>
        <dbReference type="EMBL" id="OAY57984.1"/>
    </source>
</evidence>
<name>A0A2C9WE53_MANES</name>
<gene>
    <name evidence="1" type="ORF">MANES_02G140300</name>
</gene>
<dbReference type="AlphaFoldDB" id="A0A2C9WE53"/>
<reference evidence="1" key="1">
    <citation type="submission" date="2016-02" db="EMBL/GenBank/DDBJ databases">
        <title>WGS assembly of Manihot esculenta.</title>
        <authorList>
            <person name="Bredeson J.V."/>
            <person name="Prochnik S.E."/>
            <person name="Lyons J.B."/>
            <person name="Schmutz J."/>
            <person name="Grimwood J."/>
            <person name="Vrebalov J."/>
            <person name="Bart R.S."/>
            <person name="Amuge T."/>
            <person name="Ferguson M.E."/>
            <person name="Green R."/>
            <person name="Putnam N."/>
            <person name="Stites J."/>
            <person name="Rounsley S."/>
            <person name="Rokhsar D.S."/>
        </authorList>
    </citation>
    <scope>NUCLEOTIDE SEQUENCE [LARGE SCALE GENOMIC DNA]</scope>
    <source>
        <tissue evidence="1">Leaf</tissue>
    </source>
</reference>